<dbReference type="Pfam" id="PF00698">
    <property type="entry name" value="Acyl_transf_1"/>
    <property type="match status" value="1"/>
</dbReference>
<dbReference type="InterPro" id="IPR014030">
    <property type="entry name" value="Ketoacyl_synth_N"/>
</dbReference>
<dbReference type="InterPro" id="IPR020841">
    <property type="entry name" value="PKS_Beta-ketoAc_synthase_dom"/>
</dbReference>
<evidence type="ECO:0000259" key="5">
    <source>
        <dbReference type="PROSITE" id="PS50075"/>
    </source>
</evidence>
<dbReference type="InterPro" id="IPR006162">
    <property type="entry name" value="Ppantetheine_attach_site"/>
</dbReference>
<dbReference type="SUPFAM" id="SSF53901">
    <property type="entry name" value="Thiolase-like"/>
    <property type="match status" value="1"/>
</dbReference>
<dbReference type="SMART" id="SM00825">
    <property type="entry name" value="PKS_KS"/>
    <property type="match status" value="1"/>
</dbReference>
<dbReference type="Pfam" id="PF16197">
    <property type="entry name" value="KAsynt_C_assoc"/>
    <property type="match status" value="1"/>
</dbReference>
<reference evidence="7 8" key="1">
    <citation type="submission" date="2017-10" db="EMBL/GenBank/DDBJ databases">
        <authorList>
            <person name="Banno H."/>
            <person name="Chua N.-H."/>
        </authorList>
    </citation>
    <scope>NUCLEOTIDE SEQUENCE [LARGE SCALE GENOMIC DNA]</scope>
    <source>
        <strain evidence="7">Vibrio tapetis CECT4600</strain>
    </source>
</reference>
<dbReference type="InterPro" id="IPR014031">
    <property type="entry name" value="Ketoacyl_synth_C"/>
</dbReference>
<dbReference type="InterPro" id="IPR018201">
    <property type="entry name" value="Ketoacyl_synth_AS"/>
</dbReference>
<dbReference type="Gene3D" id="3.30.70.3290">
    <property type="match status" value="1"/>
</dbReference>
<dbReference type="GO" id="GO:0004312">
    <property type="term" value="F:fatty acid synthase activity"/>
    <property type="evidence" value="ECO:0007669"/>
    <property type="project" value="TreeGrafter"/>
</dbReference>
<dbReference type="Gene3D" id="3.40.366.10">
    <property type="entry name" value="Malonyl-Coenzyme A Acyl Carrier Protein, domain 2"/>
    <property type="match status" value="1"/>
</dbReference>
<dbReference type="CDD" id="cd00833">
    <property type="entry name" value="PKS"/>
    <property type="match status" value="1"/>
</dbReference>
<dbReference type="RefSeq" id="WP_102524229.1">
    <property type="nucleotide sequence ID" value="NZ_LT960612.1"/>
</dbReference>
<evidence type="ECO:0000256" key="1">
    <source>
        <dbReference type="ARBA" id="ARBA00005194"/>
    </source>
</evidence>
<dbReference type="InterPro" id="IPR014043">
    <property type="entry name" value="Acyl_transferase_dom"/>
</dbReference>
<dbReference type="Pfam" id="PF02801">
    <property type="entry name" value="Ketoacyl-synt_C"/>
    <property type="match status" value="1"/>
</dbReference>
<dbReference type="PROSITE" id="PS00012">
    <property type="entry name" value="PHOSPHOPANTETHEINE"/>
    <property type="match status" value="1"/>
</dbReference>
<dbReference type="PROSITE" id="PS52004">
    <property type="entry name" value="KS3_2"/>
    <property type="match status" value="1"/>
</dbReference>
<keyword evidence="3" id="KW-0597">Phosphoprotein</keyword>
<protein>
    <submittedName>
        <fullName evidence="7">Uncharacterized protein</fullName>
    </submittedName>
</protein>
<dbReference type="KEGG" id="vta:B0238"/>
<keyword evidence="8" id="KW-1185">Reference proteome</keyword>
<dbReference type="Pfam" id="PF00550">
    <property type="entry name" value="PP-binding"/>
    <property type="match status" value="1"/>
</dbReference>
<dbReference type="EMBL" id="LT960612">
    <property type="protein sequence ID" value="SON51849.1"/>
    <property type="molecule type" value="Genomic_DNA"/>
</dbReference>
<dbReference type="PROSITE" id="PS50075">
    <property type="entry name" value="CARRIER"/>
    <property type="match status" value="1"/>
</dbReference>
<dbReference type="Gene3D" id="1.10.1200.10">
    <property type="entry name" value="ACP-like"/>
    <property type="match status" value="1"/>
</dbReference>
<evidence type="ECO:0000256" key="2">
    <source>
        <dbReference type="ARBA" id="ARBA00022450"/>
    </source>
</evidence>
<dbReference type="InterPro" id="IPR032821">
    <property type="entry name" value="PKS_assoc"/>
</dbReference>
<dbReference type="InterPro" id="IPR001227">
    <property type="entry name" value="Ac_transferase_dom_sf"/>
</dbReference>
<gene>
    <name evidence="7" type="ORF">VTAP4600_B0238</name>
</gene>
<dbReference type="Pfam" id="PF00109">
    <property type="entry name" value="ketoacyl-synt"/>
    <property type="match status" value="1"/>
</dbReference>
<sequence>MENFKKAQADISILSDLGAVAVIGMSGEFSGCKNIDEFWSLLKSGKSAGRYTSPDNATKIGMPAQKTHDENYVPWSMPIEDVDQFDARAFEMTAVQAETMDPQCRRFLQACWKGIEHAGYNPMKLNTLNAGVIACSNPNGYLGETVTAHLDANHHAKALQVLTGNSNDFLATWAAYKLNLTGPALTVQTACSSSLVAIANACLQLQTYQADLMIAGGAALTLPQEVGYVRQQGSILSQDGQCSPFSQDASGTLNGNAVATVVLKRVEDAVDDGDHIWAVIRGAGINNDGRAKMDFMAPGVEGQSAVMNKALQLADLLPAQIQFIETHGTGTQLGDEIEVRALSKVYGDSQSTKYLGAVKSNIGHANAGAGIAGFIKTVLSLYHGKIAPNAGNTESNPTLNLDAFHFALPKTLLTWPECDVRRAAISSLGFGGTNAHLILEQAPRLKADDQPQQIEPQDTSLLTFSGTSEASLIEQVASWQTWLTENRPNQSELRAASNALMWNRHHFNYRTAAVGHNWQELTASLTDGVLKQGASRLVLAFTGQGAQWKGMGRYLYQNDPIFKSVTDQCDDYLDEALDIYPASSVWKGDVDFNHAFSNAGGAHYYQFCYQFALAKTITAAGVQYDTVVGHSLGEFAAALICGVMTLPEAVSLVCQRGLAIEKHCKGDVGMMAIRLDREAVLSLLPETLDLAVVNGEQQCVVAGCNTELQDFESELKRRNYQTKRLKTTHGFHSRQMMSACEDFRLACECVEFQPVQGDWISSLTGQRLFSVDADYWVKHLTQEVRFDLVIDNLLEHDVAMIECGGTSVLGDLVQAKLTKFSVTTVFSKNEENKWLAESHAIAFCCDRLNGESKRQPPANIPSYCFDTTRFWSEQAPHAVRWQSEVNSKVLSQDEAEEVVDDELTAWLKSLWCAELGAGVTINDDSDFYALGGNSLAAIQICDQLEKQLDLSFPISRFLNQRTFGQFMNTLMALAEEQPEEMENIR</sequence>
<evidence type="ECO:0000259" key="6">
    <source>
        <dbReference type="PROSITE" id="PS52004"/>
    </source>
</evidence>
<dbReference type="UniPathway" id="UPA00094"/>
<dbReference type="Gene3D" id="3.40.47.10">
    <property type="match status" value="1"/>
</dbReference>
<dbReference type="GO" id="GO:0006633">
    <property type="term" value="P:fatty acid biosynthetic process"/>
    <property type="evidence" value="ECO:0007669"/>
    <property type="project" value="UniProtKB-UniPathway"/>
</dbReference>
<keyword evidence="2" id="KW-0596">Phosphopantetheine</keyword>
<dbReference type="InterPro" id="IPR020806">
    <property type="entry name" value="PKS_PP-bd"/>
</dbReference>
<dbReference type="PANTHER" id="PTHR43775">
    <property type="entry name" value="FATTY ACID SYNTHASE"/>
    <property type="match status" value="1"/>
</dbReference>
<dbReference type="InterPro" id="IPR050091">
    <property type="entry name" value="PKS_NRPS_Biosynth_Enz"/>
</dbReference>
<dbReference type="InterPro" id="IPR036736">
    <property type="entry name" value="ACP-like_sf"/>
</dbReference>
<dbReference type="GO" id="GO:0005737">
    <property type="term" value="C:cytoplasm"/>
    <property type="evidence" value="ECO:0007669"/>
    <property type="project" value="TreeGrafter"/>
</dbReference>
<evidence type="ECO:0000256" key="4">
    <source>
        <dbReference type="ARBA" id="ARBA00022679"/>
    </source>
</evidence>
<dbReference type="SUPFAM" id="SSF52151">
    <property type="entry name" value="FabD/lysophospholipase-like"/>
    <property type="match status" value="1"/>
</dbReference>
<dbReference type="GO" id="GO:0071770">
    <property type="term" value="P:DIM/DIP cell wall layer assembly"/>
    <property type="evidence" value="ECO:0007669"/>
    <property type="project" value="TreeGrafter"/>
</dbReference>
<feature type="domain" description="Carrier" evidence="5">
    <location>
        <begin position="898"/>
        <end position="974"/>
    </location>
</feature>
<dbReference type="GO" id="GO:0031177">
    <property type="term" value="F:phosphopantetheine binding"/>
    <property type="evidence" value="ECO:0007669"/>
    <property type="project" value="InterPro"/>
</dbReference>
<dbReference type="OrthoDB" id="9778690at2"/>
<accession>A0A2N8ZIW8</accession>
<dbReference type="AlphaFoldDB" id="A0A2N8ZIW8"/>
<dbReference type="SMART" id="SM00827">
    <property type="entry name" value="PKS_AT"/>
    <property type="match status" value="1"/>
</dbReference>
<organism evidence="7 8">
    <name type="scientific">Vibrio tapetis subsp. tapetis</name>
    <dbReference type="NCBI Taxonomy" id="1671868"/>
    <lineage>
        <taxon>Bacteria</taxon>
        <taxon>Pseudomonadati</taxon>
        <taxon>Pseudomonadota</taxon>
        <taxon>Gammaproteobacteria</taxon>
        <taxon>Vibrionales</taxon>
        <taxon>Vibrionaceae</taxon>
        <taxon>Vibrio</taxon>
    </lineage>
</organism>
<evidence type="ECO:0000313" key="8">
    <source>
        <dbReference type="Proteomes" id="UP000235828"/>
    </source>
</evidence>
<dbReference type="GO" id="GO:0004315">
    <property type="term" value="F:3-oxoacyl-[acyl-carrier-protein] synthase activity"/>
    <property type="evidence" value="ECO:0007669"/>
    <property type="project" value="InterPro"/>
</dbReference>
<dbReference type="SUPFAM" id="SSF55048">
    <property type="entry name" value="Probable ACP-binding domain of malonyl-CoA ACP transacylase"/>
    <property type="match status" value="1"/>
</dbReference>
<feature type="domain" description="Ketosynthase family 3 (KS3)" evidence="6">
    <location>
        <begin position="17"/>
        <end position="441"/>
    </location>
</feature>
<dbReference type="GO" id="GO:0005886">
    <property type="term" value="C:plasma membrane"/>
    <property type="evidence" value="ECO:0007669"/>
    <property type="project" value="TreeGrafter"/>
</dbReference>
<proteinExistence type="predicted"/>
<comment type="pathway">
    <text evidence="1">Lipid metabolism; fatty acid biosynthesis.</text>
</comment>
<dbReference type="InterPro" id="IPR016035">
    <property type="entry name" value="Acyl_Trfase/lysoPLipase"/>
</dbReference>
<dbReference type="Proteomes" id="UP000235828">
    <property type="component" value="Chromosome B"/>
</dbReference>
<evidence type="ECO:0000313" key="7">
    <source>
        <dbReference type="EMBL" id="SON51849.1"/>
    </source>
</evidence>
<dbReference type="PANTHER" id="PTHR43775:SF37">
    <property type="entry name" value="SI:DKEY-61P9.11"/>
    <property type="match status" value="1"/>
</dbReference>
<dbReference type="PROSITE" id="PS00606">
    <property type="entry name" value="KS3_1"/>
    <property type="match status" value="1"/>
</dbReference>
<evidence type="ECO:0000256" key="3">
    <source>
        <dbReference type="ARBA" id="ARBA00022553"/>
    </source>
</evidence>
<dbReference type="InterPro" id="IPR016039">
    <property type="entry name" value="Thiolase-like"/>
</dbReference>
<dbReference type="InterPro" id="IPR009081">
    <property type="entry name" value="PP-bd_ACP"/>
</dbReference>
<dbReference type="InterPro" id="IPR016036">
    <property type="entry name" value="Malonyl_transacylase_ACP-bd"/>
</dbReference>
<dbReference type="SMART" id="SM00823">
    <property type="entry name" value="PKS_PP"/>
    <property type="match status" value="1"/>
</dbReference>
<name>A0A2N8ZIW8_9VIBR</name>
<keyword evidence="4" id="KW-0808">Transferase</keyword>
<dbReference type="SUPFAM" id="SSF47336">
    <property type="entry name" value="ACP-like"/>
    <property type="match status" value="1"/>
</dbReference>